<dbReference type="GO" id="GO:0033553">
    <property type="term" value="C:rDNA heterochromatin"/>
    <property type="evidence" value="ECO:0000318"/>
    <property type="project" value="GO_Central"/>
</dbReference>
<dbReference type="InterPro" id="IPR018839">
    <property type="entry name" value="Tscrpt-silencing_Clr2_C"/>
</dbReference>
<dbReference type="GO" id="GO:0140720">
    <property type="term" value="C:subtelomeric heterochromatin"/>
    <property type="evidence" value="ECO:0007669"/>
    <property type="project" value="EnsemblFungi"/>
</dbReference>
<sequence length="487" mass="55973">MQCGKMLAKHVFGGSGTTQAALHIFEQYEDDVSPVSPMITNTPVKEGDPLDMLTSRKTSFSQKTPEKAPVKHLNTEVKGLPTDASFDNYVLGELPQNYELFVKVGARNNTSAKADLWLFGHPSGRPFRSAVEFQPHLYWLVTDLTHDVQKCCCVLCSNQDTKSRRSQQMEAERLYHECKDDTYTWPASFRLGELIWVDMNGQMLPGIVVSRNLLTVENRSNVEDHLMLKDSYLEPYQYHCRELGNSRYFFNMVAADVEPWVSRKPDPSNKSHALGIELTKSWCLFGCYQPLDESQYIEHESNRAPRCVLPILEEASSETNDHYYGLFLGAEKIWVNDLCALHEESLPENFKETSFMHISDIYINDADIICVRGTLWKVIAEENDRHSASEKQENEKQLPRRLSMISMCVGMTFVRLHAPEDEYECELANIKGRWYEPWMLHGPVCETEMPSLRVNSRLEAIQEENWVNSNFYELLSSEIENITPVVM</sequence>
<dbReference type="eggNOG" id="ENOG502SWDM">
    <property type="taxonomic scope" value="Eukaryota"/>
</dbReference>
<reference evidence="3 5" key="1">
    <citation type="journal article" date="2011" name="Science">
        <title>Comparative functional genomics of the fission yeasts.</title>
        <authorList>
            <person name="Rhind N."/>
            <person name="Chen Z."/>
            <person name="Yassour M."/>
            <person name="Thompson D.A."/>
            <person name="Haas B.J."/>
            <person name="Habib N."/>
            <person name="Wapinski I."/>
            <person name="Roy S."/>
            <person name="Lin M.F."/>
            <person name="Heiman D.I."/>
            <person name="Young S.K."/>
            <person name="Furuya K."/>
            <person name="Guo Y."/>
            <person name="Pidoux A."/>
            <person name="Chen H.M."/>
            <person name="Robbertse B."/>
            <person name="Goldberg J.M."/>
            <person name="Aoki K."/>
            <person name="Bayne E.H."/>
            <person name="Berlin A.M."/>
            <person name="Desjardins C.A."/>
            <person name="Dobbs E."/>
            <person name="Dukaj L."/>
            <person name="Fan L."/>
            <person name="FitzGerald M.G."/>
            <person name="French C."/>
            <person name="Gujja S."/>
            <person name="Hansen K."/>
            <person name="Keifenheim D."/>
            <person name="Levin J.Z."/>
            <person name="Mosher R.A."/>
            <person name="Mueller C.A."/>
            <person name="Pfiffner J."/>
            <person name="Priest M."/>
            <person name="Russ C."/>
            <person name="Smialowska A."/>
            <person name="Swoboda P."/>
            <person name="Sykes S.M."/>
            <person name="Vaughn M."/>
            <person name="Vengrova S."/>
            <person name="Yoder R."/>
            <person name="Zeng Q."/>
            <person name="Allshire R."/>
            <person name="Baulcombe D."/>
            <person name="Birren B.W."/>
            <person name="Brown W."/>
            <person name="Ekwall K."/>
            <person name="Kellis M."/>
            <person name="Leatherwood J."/>
            <person name="Levin H."/>
            <person name="Margalit H."/>
            <person name="Martienssen R."/>
            <person name="Nieduszynski C.A."/>
            <person name="Spatafora J.W."/>
            <person name="Friedman N."/>
            <person name="Dalgaard J.Z."/>
            <person name="Baumann P."/>
            <person name="Niki H."/>
            <person name="Regev A."/>
            <person name="Nusbaum C."/>
        </authorList>
    </citation>
    <scope>NUCLEOTIDE SEQUENCE [LARGE SCALE GENOMIC DNA]</scope>
    <source>
        <strain evidence="5">yFS275 / FY16936</strain>
    </source>
</reference>
<protein>
    <submittedName>
        <fullName evidence="3">Chromatin silencing protein Clr2</fullName>
    </submittedName>
</protein>
<feature type="domain" description="Cryptic loci regulator 2 C-terminal" evidence="1">
    <location>
        <begin position="322"/>
        <end position="436"/>
    </location>
</feature>
<dbReference type="RefSeq" id="XP_002173970.2">
    <property type="nucleotide sequence ID" value="XM_002173934.2"/>
</dbReference>
<keyword evidence="5" id="KW-1185">Reference proteome</keyword>
<dbReference type="OMA" id="GRWYEPW"/>
<dbReference type="OrthoDB" id="2421327at2759"/>
<dbReference type="STRING" id="402676.B6K156"/>
<dbReference type="PANTHER" id="PTHR38046">
    <property type="entry name" value="CRYPTIC LOCI REGULATOR 2"/>
    <property type="match status" value="1"/>
</dbReference>
<dbReference type="PANTHER" id="PTHR38046:SF1">
    <property type="entry name" value="CRYPTIC LOCI REGULATOR 2"/>
    <property type="match status" value="1"/>
</dbReference>
<dbReference type="InterPro" id="IPR031915">
    <property type="entry name" value="Clr2_N"/>
</dbReference>
<dbReference type="JaponicusDB" id="SJAG_02778">
    <property type="gene designation" value="clr2"/>
</dbReference>
<name>B6K156_SCHJY</name>
<proteinExistence type="predicted"/>
<dbReference type="GO" id="GO:0061638">
    <property type="term" value="C:CENP-A containing chromatin"/>
    <property type="evidence" value="ECO:0007669"/>
    <property type="project" value="EnsemblFungi"/>
</dbReference>
<evidence type="ECO:0000259" key="1">
    <source>
        <dbReference type="Pfam" id="PF10383"/>
    </source>
</evidence>
<dbReference type="GO" id="GO:0070824">
    <property type="term" value="C:SHREC complex"/>
    <property type="evidence" value="ECO:0000318"/>
    <property type="project" value="GO_Central"/>
</dbReference>
<evidence type="ECO:0000313" key="5">
    <source>
        <dbReference type="Proteomes" id="UP000001744"/>
    </source>
</evidence>
<dbReference type="InterPro" id="IPR038986">
    <property type="entry name" value="Clr2"/>
</dbReference>
<dbReference type="HOGENOM" id="CLU_560382_0_0_1"/>
<dbReference type="VEuPathDB" id="FungiDB:SJAG_02778"/>
<evidence type="ECO:0000259" key="2">
    <source>
        <dbReference type="Pfam" id="PF16761"/>
    </source>
</evidence>
<dbReference type="GO" id="GO:0000183">
    <property type="term" value="P:rDNA heterochromatin formation"/>
    <property type="evidence" value="ECO:0007669"/>
    <property type="project" value="EnsemblFungi"/>
</dbReference>
<dbReference type="AlphaFoldDB" id="B6K156"/>
<dbReference type="GO" id="GO:0031508">
    <property type="term" value="P:pericentric heterochromatin formation"/>
    <property type="evidence" value="ECO:0007669"/>
    <property type="project" value="EnsemblFungi"/>
</dbReference>
<gene>
    <name evidence="4" type="primary">clr2</name>
    <name evidence="3" type="ORF">SJAG_02778</name>
</gene>
<evidence type="ECO:0000313" key="3">
    <source>
        <dbReference type="EMBL" id="EEB07677.2"/>
    </source>
</evidence>
<dbReference type="GO" id="GO:0005721">
    <property type="term" value="C:pericentric heterochromatin"/>
    <property type="evidence" value="ECO:0007669"/>
    <property type="project" value="EnsemblFungi"/>
</dbReference>
<dbReference type="Pfam" id="PF16761">
    <property type="entry name" value="Clr2_transil"/>
    <property type="match status" value="1"/>
</dbReference>
<dbReference type="GO" id="GO:0030466">
    <property type="term" value="P:silent mating-type cassette heterochromatin formation"/>
    <property type="evidence" value="ECO:0000318"/>
    <property type="project" value="GO_Central"/>
</dbReference>
<evidence type="ECO:0000313" key="4">
    <source>
        <dbReference type="JaponicusDB" id="SJAG_02778"/>
    </source>
</evidence>
<dbReference type="GO" id="GO:0031934">
    <property type="term" value="C:mating-type region heterochromatin"/>
    <property type="evidence" value="ECO:0000318"/>
    <property type="project" value="GO_Central"/>
</dbReference>
<dbReference type="Pfam" id="PF10383">
    <property type="entry name" value="Clr2"/>
    <property type="match status" value="1"/>
</dbReference>
<dbReference type="EMBL" id="KE651166">
    <property type="protein sequence ID" value="EEB07677.2"/>
    <property type="molecule type" value="Genomic_DNA"/>
</dbReference>
<dbReference type="Proteomes" id="UP000001744">
    <property type="component" value="Unassembled WGS sequence"/>
</dbReference>
<organism evidence="3 5">
    <name type="scientific">Schizosaccharomyces japonicus (strain yFS275 / FY16936)</name>
    <name type="common">Fission yeast</name>
    <dbReference type="NCBI Taxonomy" id="402676"/>
    <lineage>
        <taxon>Eukaryota</taxon>
        <taxon>Fungi</taxon>
        <taxon>Dikarya</taxon>
        <taxon>Ascomycota</taxon>
        <taxon>Taphrinomycotina</taxon>
        <taxon>Schizosaccharomycetes</taxon>
        <taxon>Schizosaccharomycetales</taxon>
        <taxon>Schizosaccharomycetaceae</taxon>
        <taxon>Schizosaccharomyces</taxon>
    </lineage>
</organism>
<accession>B6K156</accession>
<feature type="domain" description="Cryptic loci regulator 2 N-terminal" evidence="2">
    <location>
        <begin position="89"/>
        <end position="156"/>
    </location>
</feature>
<dbReference type="GO" id="GO:0031509">
    <property type="term" value="P:subtelomeric heterochromatin formation"/>
    <property type="evidence" value="ECO:0007669"/>
    <property type="project" value="EnsemblFungi"/>
</dbReference>
<dbReference type="GeneID" id="7049441"/>